<dbReference type="Pfam" id="PF04082">
    <property type="entry name" value="Fungal_trans"/>
    <property type="match status" value="1"/>
</dbReference>
<keyword evidence="3" id="KW-0539">Nucleus</keyword>
<evidence type="ECO:0000256" key="4">
    <source>
        <dbReference type="SAM" id="MobiDB-lite"/>
    </source>
</evidence>
<dbReference type="AlphaFoldDB" id="A0A8H7ISY1"/>
<gene>
    <name evidence="6" type="ORF">EKO04_010545</name>
</gene>
<feature type="domain" description="Xylanolytic transcriptional activator regulatory" evidence="5">
    <location>
        <begin position="266"/>
        <end position="339"/>
    </location>
</feature>
<keyword evidence="2" id="KW-0479">Metal-binding</keyword>
<feature type="compositionally biased region" description="Low complexity" evidence="4">
    <location>
        <begin position="39"/>
        <end position="53"/>
    </location>
</feature>
<dbReference type="GO" id="GO:0008270">
    <property type="term" value="F:zinc ion binding"/>
    <property type="evidence" value="ECO:0007669"/>
    <property type="project" value="InterPro"/>
</dbReference>
<evidence type="ECO:0000313" key="7">
    <source>
        <dbReference type="Proteomes" id="UP000651452"/>
    </source>
</evidence>
<evidence type="ECO:0000259" key="5">
    <source>
        <dbReference type="SMART" id="SM00906"/>
    </source>
</evidence>
<sequence length="645" mass="72782">MQDKLELAPEEEDKLTRIWETAASVEDVQTDPEASSRSEATTNAPTPTETAITHIPSEDRQDLDSRYASFVQRQDNARSNNRTFWNQLDESVGHAESASPDNSTEQSKAGSAVPSQPDTSPDFIFGNTFKNQQENLSDISEKERATLVPVFFARVHPICRILHEPTALAFVQGIEELTHASTHRLKFNSLRAIDCAIAFAAVKTLTPGECYSKLGAEKRVVEARLRHILESALAACDILNSKEIVTLQAFTLYIMFMCSTESTQSSWALLALAIRIAQGLGMHRDGDGASLDAFHAEMRRRLWWQLVVLDVLLSTDRGSEPLIRENCFTTRRPLHINDADINLQSSSPIHEQSHMVEMTLPLVYMEALHTLKTINLSQVSTESQANRASSFLENLENKYLLKSNSGLDVDPSDTRTWLVHMSGQLLSLMMWLAVQYPLHRRIEESHEFSKHQALRTALALLVMRQRIEEAPQASPFQWWFHMIEPWHALAVALSILCSKMNKDVVKEAWPVVCQAYERCGKRFSGAGHGDVWSPLQSLMAKARSQIAHRSQQVLDLPPEQQQRAAPQPPLDVFETSKSPLRPMNPAWDSNMYFGSHILPWPSDWSTGSSSEEDNTWEDWNKFVDELGYFDQSGNPSMNDAWLMPS</sequence>
<dbReference type="InterPro" id="IPR007219">
    <property type="entry name" value="XnlR_reg_dom"/>
</dbReference>
<organism evidence="6 7">
    <name type="scientific">Ascochyta lentis</name>
    <dbReference type="NCBI Taxonomy" id="205686"/>
    <lineage>
        <taxon>Eukaryota</taxon>
        <taxon>Fungi</taxon>
        <taxon>Dikarya</taxon>
        <taxon>Ascomycota</taxon>
        <taxon>Pezizomycotina</taxon>
        <taxon>Dothideomycetes</taxon>
        <taxon>Pleosporomycetidae</taxon>
        <taxon>Pleosporales</taxon>
        <taxon>Pleosporineae</taxon>
        <taxon>Didymellaceae</taxon>
        <taxon>Ascochyta</taxon>
    </lineage>
</organism>
<comment type="subcellular location">
    <subcellularLocation>
        <location evidence="1">Nucleus</location>
    </subcellularLocation>
</comment>
<feature type="region of interest" description="Disordered" evidence="4">
    <location>
        <begin position="1"/>
        <end position="62"/>
    </location>
</feature>
<dbReference type="Proteomes" id="UP000651452">
    <property type="component" value="Unassembled WGS sequence"/>
</dbReference>
<reference evidence="6" key="2">
    <citation type="submission" date="2020-09" db="EMBL/GenBank/DDBJ databases">
        <title>Reference genome assembly for Australian Ascochyta lentis isolate Al4.</title>
        <authorList>
            <person name="Lee R.C."/>
            <person name="Farfan-Caceres L.M."/>
            <person name="Debler J.W."/>
            <person name="Williams A.H."/>
            <person name="Henares B.M."/>
        </authorList>
    </citation>
    <scope>NUCLEOTIDE SEQUENCE</scope>
    <source>
        <strain evidence="6">Al4</strain>
    </source>
</reference>
<dbReference type="PANTHER" id="PTHR31001:SF50">
    <property type="entry name" value="ZN(II)2CYS6 TRANSCRIPTION FACTOR (EUROFUNG)"/>
    <property type="match status" value="1"/>
</dbReference>
<dbReference type="InterPro" id="IPR050613">
    <property type="entry name" value="Sec_Metabolite_Reg"/>
</dbReference>
<reference evidence="6" key="1">
    <citation type="submission" date="2018-12" db="EMBL/GenBank/DDBJ databases">
        <authorList>
            <person name="Syme R.A."/>
            <person name="Farfan-Caceres L."/>
            <person name="Lichtenzveig J."/>
        </authorList>
    </citation>
    <scope>NUCLEOTIDE SEQUENCE</scope>
    <source>
        <strain evidence="6">Al4</strain>
    </source>
</reference>
<comment type="caution">
    <text evidence="6">The sequence shown here is derived from an EMBL/GenBank/DDBJ whole genome shotgun (WGS) entry which is preliminary data.</text>
</comment>
<feature type="region of interest" description="Disordered" evidence="4">
    <location>
        <begin position="91"/>
        <end position="121"/>
    </location>
</feature>
<evidence type="ECO:0000256" key="1">
    <source>
        <dbReference type="ARBA" id="ARBA00004123"/>
    </source>
</evidence>
<evidence type="ECO:0000313" key="6">
    <source>
        <dbReference type="EMBL" id="KAF9691785.1"/>
    </source>
</evidence>
<proteinExistence type="predicted"/>
<dbReference type="PANTHER" id="PTHR31001">
    <property type="entry name" value="UNCHARACTERIZED TRANSCRIPTIONAL REGULATORY PROTEIN"/>
    <property type="match status" value="1"/>
</dbReference>
<dbReference type="GO" id="GO:0003677">
    <property type="term" value="F:DNA binding"/>
    <property type="evidence" value="ECO:0007669"/>
    <property type="project" value="InterPro"/>
</dbReference>
<dbReference type="CDD" id="cd12148">
    <property type="entry name" value="fungal_TF_MHR"/>
    <property type="match status" value="1"/>
</dbReference>
<dbReference type="GO" id="GO:0005634">
    <property type="term" value="C:nucleus"/>
    <property type="evidence" value="ECO:0007669"/>
    <property type="project" value="UniProtKB-SubCell"/>
</dbReference>
<name>A0A8H7ISY1_9PLEO</name>
<evidence type="ECO:0000256" key="2">
    <source>
        <dbReference type="ARBA" id="ARBA00022723"/>
    </source>
</evidence>
<accession>A0A8H7ISY1</accession>
<dbReference type="GO" id="GO:0006351">
    <property type="term" value="P:DNA-templated transcription"/>
    <property type="evidence" value="ECO:0007669"/>
    <property type="project" value="InterPro"/>
</dbReference>
<protein>
    <recommendedName>
        <fullName evidence="5">Xylanolytic transcriptional activator regulatory domain-containing protein</fullName>
    </recommendedName>
</protein>
<keyword evidence="7" id="KW-1185">Reference proteome</keyword>
<dbReference type="SMART" id="SM00906">
    <property type="entry name" value="Fungal_trans"/>
    <property type="match status" value="1"/>
</dbReference>
<evidence type="ECO:0000256" key="3">
    <source>
        <dbReference type="ARBA" id="ARBA00023242"/>
    </source>
</evidence>
<dbReference type="EMBL" id="RZGK01000020">
    <property type="protein sequence ID" value="KAF9691785.1"/>
    <property type="molecule type" value="Genomic_DNA"/>
</dbReference>
<dbReference type="OrthoDB" id="424974at2759"/>
<feature type="compositionally biased region" description="Polar residues" evidence="4">
    <location>
        <begin position="99"/>
        <end position="119"/>
    </location>
</feature>